<dbReference type="Proteomes" id="UP000503840">
    <property type="component" value="Unassembled WGS sequence"/>
</dbReference>
<dbReference type="Pfam" id="PF03063">
    <property type="entry name" value="Prismane"/>
    <property type="match status" value="1"/>
</dbReference>
<name>A0A7J0BM82_9BACT</name>
<keyword evidence="1" id="KW-0004">4Fe-4S</keyword>
<keyword evidence="8" id="KW-1185">Reference proteome</keyword>
<keyword evidence="6" id="KW-0411">Iron-sulfur</keyword>
<evidence type="ECO:0000256" key="5">
    <source>
        <dbReference type="ARBA" id="ARBA00023004"/>
    </source>
</evidence>
<keyword evidence="5" id="KW-0408">Iron</keyword>
<dbReference type="GO" id="GO:0016151">
    <property type="term" value="F:nickel cation binding"/>
    <property type="evidence" value="ECO:0007669"/>
    <property type="project" value="InterPro"/>
</dbReference>
<evidence type="ECO:0000256" key="6">
    <source>
        <dbReference type="ARBA" id="ARBA00023014"/>
    </source>
</evidence>
<protein>
    <submittedName>
        <fullName evidence="7">Uncharacterized protein</fullName>
    </submittedName>
</protein>
<reference evidence="7 8" key="1">
    <citation type="submission" date="2020-05" db="EMBL/GenBank/DDBJ databases">
        <title>Draft genome sequence of Desulfovibrio sp. strain HN2T.</title>
        <authorList>
            <person name="Ueno A."/>
            <person name="Tamazawa S."/>
            <person name="Tamamura S."/>
            <person name="Murakami T."/>
            <person name="Kiyama T."/>
            <person name="Inomata H."/>
            <person name="Amano Y."/>
            <person name="Miyakawa K."/>
            <person name="Tamaki H."/>
            <person name="Naganuma T."/>
            <person name="Kaneko K."/>
        </authorList>
    </citation>
    <scope>NUCLEOTIDE SEQUENCE [LARGE SCALE GENOMIC DNA]</scope>
    <source>
        <strain evidence="7 8">HN2</strain>
    </source>
</reference>
<keyword evidence="3" id="KW-0479">Metal-binding</keyword>
<dbReference type="InterPro" id="IPR016101">
    <property type="entry name" value="CO_DH_a-bundle"/>
</dbReference>
<sequence>MYAEDQTFQNDSHNKHASDSILSSMAEAIACRESHTIQLLHALKLVSAPEDTPLDLDERRIRNVAGALDISTKGKTTADIAVELAEFLLLNLDVASQGFSRVLSVVVPPERIQVWKELGVLDAPESEVSNAEPSRKNPDPFAAQILRSSISFLAKCLAGNHIAGDCLFGSPERTTTSLNLERLQANTINIALHNEFAAMAEYLLAASQQKKALEAITEAGAAGVQLYGISKSSETGFSNADAVAPLSSPKGVGSALATGALDILLTDTHHIFTGMLDIASCNRTTVISPNNVRSLPGVEPMGDADDKAGAEALAEQILFQAIESFKARKKTPRHIPSGTDKTIVGFSLEAVDRHFGCLERVASALIDGRIRGIVCLSGCHGHSAEFDTAITGVADTLLKNNILIFTNGCVSLPLIAHSYCSTEAQNKCGDMLQLFLGQSMPPVWHFGGCIDNTQILATFREIAKYAGRPIKELPFAAIIPECNSGKEINAALTFHLFGVDSIIHAPSPSEELQNMLPFMRAEELKKLGASMSLGTDMDQIAQQIISEVSRVRSELCWR</sequence>
<dbReference type="Gene3D" id="3.40.50.2030">
    <property type="match status" value="2"/>
</dbReference>
<evidence type="ECO:0000256" key="4">
    <source>
        <dbReference type="ARBA" id="ARBA00023002"/>
    </source>
</evidence>
<evidence type="ECO:0000313" key="7">
    <source>
        <dbReference type="EMBL" id="GFM34883.1"/>
    </source>
</evidence>
<evidence type="ECO:0000313" key="8">
    <source>
        <dbReference type="Proteomes" id="UP000503840"/>
    </source>
</evidence>
<dbReference type="SUPFAM" id="SSF56821">
    <property type="entry name" value="Prismane protein-like"/>
    <property type="match status" value="1"/>
</dbReference>
<dbReference type="GO" id="GO:0004601">
    <property type="term" value="F:peroxidase activity"/>
    <property type="evidence" value="ECO:0007669"/>
    <property type="project" value="TreeGrafter"/>
</dbReference>
<gene>
    <name evidence="7" type="ORF">DSM101010T_32480</name>
</gene>
<keyword evidence="2" id="KW-0533">Nickel</keyword>
<dbReference type="InterPro" id="IPR016099">
    <property type="entry name" value="Prismane-like_a/b-sand"/>
</dbReference>
<dbReference type="PANTHER" id="PTHR30109">
    <property type="entry name" value="HYDROXYLAMINE REDUCTASE"/>
    <property type="match status" value="1"/>
</dbReference>
<dbReference type="AlphaFoldDB" id="A0A7J0BM82"/>
<evidence type="ECO:0000256" key="2">
    <source>
        <dbReference type="ARBA" id="ARBA00022596"/>
    </source>
</evidence>
<dbReference type="EMBL" id="BLVO01000016">
    <property type="protein sequence ID" value="GFM34883.1"/>
    <property type="molecule type" value="Genomic_DNA"/>
</dbReference>
<evidence type="ECO:0000256" key="1">
    <source>
        <dbReference type="ARBA" id="ARBA00022485"/>
    </source>
</evidence>
<proteinExistence type="predicted"/>
<dbReference type="PANTHER" id="PTHR30109:SF4">
    <property type="entry name" value="CARBON MONOXIDE DEHYDROGENASE"/>
    <property type="match status" value="1"/>
</dbReference>
<dbReference type="GO" id="GO:0043885">
    <property type="term" value="F:anaerobic carbon-monoxide dehydrogenase activity"/>
    <property type="evidence" value="ECO:0007669"/>
    <property type="project" value="InterPro"/>
</dbReference>
<comment type="caution">
    <text evidence="7">The sequence shown here is derived from an EMBL/GenBank/DDBJ whole genome shotgun (WGS) entry which is preliminary data.</text>
</comment>
<keyword evidence="4" id="KW-0560">Oxidoreductase</keyword>
<dbReference type="GO" id="GO:0006091">
    <property type="term" value="P:generation of precursor metabolites and energy"/>
    <property type="evidence" value="ECO:0007669"/>
    <property type="project" value="InterPro"/>
</dbReference>
<dbReference type="InterPro" id="IPR004137">
    <property type="entry name" value="HCP/CODH"/>
</dbReference>
<dbReference type="InterPro" id="IPR011254">
    <property type="entry name" value="Prismane-like_sf"/>
</dbReference>
<dbReference type="RefSeq" id="WP_174406532.1">
    <property type="nucleotide sequence ID" value="NZ_BLVO01000016.1"/>
</dbReference>
<dbReference type="Gene3D" id="1.20.1270.30">
    <property type="match status" value="1"/>
</dbReference>
<evidence type="ECO:0000256" key="3">
    <source>
        <dbReference type="ARBA" id="ARBA00022723"/>
    </source>
</evidence>
<organism evidence="7 8">
    <name type="scientific">Desulfovibrio subterraneus</name>
    <dbReference type="NCBI Taxonomy" id="2718620"/>
    <lineage>
        <taxon>Bacteria</taxon>
        <taxon>Pseudomonadati</taxon>
        <taxon>Thermodesulfobacteriota</taxon>
        <taxon>Desulfovibrionia</taxon>
        <taxon>Desulfovibrionales</taxon>
        <taxon>Desulfovibrionaceae</taxon>
        <taxon>Desulfovibrio</taxon>
    </lineage>
</organism>
<dbReference type="GO" id="GO:0050418">
    <property type="term" value="F:hydroxylamine reductase activity"/>
    <property type="evidence" value="ECO:0007669"/>
    <property type="project" value="TreeGrafter"/>
</dbReference>
<accession>A0A7J0BM82</accession>
<dbReference type="GO" id="GO:0051539">
    <property type="term" value="F:4 iron, 4 sulfur cluster binding"/>
    <property type="evidence" value="ECO:0007669"/>
    <property type="project" value="UniProtKB-KW"/>
</dbReference>
<dbReference type="GO" id="GO:0042542">
    <property type="term" value="P:response to hydrogen peroxide"/>
    <property type="evidence" value="ECO:0007669"/>
    <property type="project" value="TreeGrafter"/>
</dbReference>